<sequence>MFLTIVPFNIINTEVMKNIKSIALIAFLTLSMTAMAQPGFPDGTDVEDAAPIPGIALAIAAAVGIGFVKLKRKK</sequence>
<gene>
    <name evidence="3" type="ORF">LY02_00685</name>
</gene>
<accession>A0ABX5E888</accession>
<evidence type="ECO:0000313" key="3">
    <source>
        <dbReference type="EMBL" id="PRX15468.1"/>
    </source>
</evidence>
<proteinExistence type="predicted"/>
<keyword evidence="1" id="KW-0812">Transmembrane</keyword>
<keyword evidence="2" id="KW-0732">Signal</keyword>
<protein>
    <recommendedName>
        <fullName evidence="5">PEP-CTERM protein-sorting domain-containing protein</fullName>
    </recommendedName>
</protein>
<feature type="signal peptide" evidence="2">
    <location>
        <begin position="1"/>
        <end position="36"/>
    </location>
</feature>
<keyword evidence="4" id="KW-1185">Reference proteome</keyword>
<organism evidence="3 4">
    <name type="scientific">Nonlabens ulvanivorans</name>
    <name type="common">Persicivirga ulvanivorans</name>
    <dbReference type="NCBI Taxonomy" id="906888"/>
    <lineage>
        <taxon>Bacteria</taxon>
        <taxon>Pseudomonadati</taxon>
        <taxon>Bacteroidota</taxon>
        <taxon>Flavobacteriia</taxon>
        <taxon>Flavobacteriales</taxon>
        <taxon>Flavobacteriaceae</taxon>
        <taxon>Nonlabens</taxon>
    </lineage>
</organism>
<evidence type="ECO:0000313" key="4">
    <source>
        <dbReference type="Proteomes" id="UP000239997"/>
    </source>
</evidence>
<dbReference type="EMBL" id="PVNA01000001">
    <property type="protein sequence ID" value="PRX15468.1"/>
    <property type="molecule type" value="Genomic_DNA"/>
</dbReference>
<feature type="chain" id="PRO_5045619037" description="PEP-CTERM protein-sorting domain-containing protein" evidence="2">
    <location>
        <begin position="37"/>
        <end position="74"/>
    </location>
</feature>
<dbReference type="Proteomes" id="UP000239997">
    <property type="component" value="Unassembled WGS sequence"/>
</dbReference>
<comment type="caution">
    <text evidence="3">The sequence shown here is derived from an EMBL/GenBank/DDBJ whole genome shotgun (WGS) entry which is preliminary data.</text>
</comment>
<keyword evidence="1" id="KW-1133">Transmembrane helix</keyword>
<evidence type="ECO:0000256" key="2">
    <source>
        <dbReference type="SAM" id="SignalP"/>
    </source>
</evidence>
<evidence type="ECO:0000256" key="1">
    <source>
        <dbReference type="SAM" id="Phobius"/>
    </source>
</evidence>
<reference evidence="3 4" key="1">
    <citation type="submission" date="2018-03" db="EMBL/GenBank/DDBJ databases">
        <title>Genomic Encyclopedia of Archaeal and Bacterial Type Strains, Phase II (KMG-II): from individual species to whole genera.</title>
        <authorList>
            <person name="Goeker M."/>
        </authorList>
    </citation>
    <scope>NUCLEOTIDE SEQUENCE [LARGE SCALE GENOMIC DNA]</scope>
    <source>
        <strain evidence="3 4">DSM 22727</strain>
    </source>
</reference>
<feature type="transmembrane region" description="Helical" evidence="1">
    <location>
        <begin position="52"/>
        <end position="70"/>
    </location>
</feature>
<keyword evidence="1" id="KW-0472">Membrane</keyword>
<evidence type="ECO:0008006" key="5">
    <source>
        <dbReference type="Google" id="ProtNLM"/>
    </source>
</evidence>
<name>A0ABX5E888_NONUL</name>